<organism evidence="1 2">
    <name type="scientific">Populus alba x Populus x berolinensis</name>
    <dbReference type="NCBI Taxonomy" id="444605"/>
    <lineage>
        <taxon>Eukaryota</taxon>
        <taxon>Viridiplantae</taxon>
        <taxon>Streptophyta</taxon>
        <taxon>Embryophyta</taxon>
        <taxon>Tracheophyta</taxon>
        <taxon>Spermatophyta</taxon>
        <taxon>Magnoliopsida</taxon>
        <taxon>eudicotyledons</taxon>
        <taxon>Gunneridae</taxon>
        <taxon>Pentapetalae</taxon>
        <taxon>rosids</taxon>
        <taxon>fabids</taxon>
        <taxon>Malpighiales</taxon>
        <taxon>Salicaceae</taxon>
        <taxon>Saliceae</taxon>
        <taxon>Populus</taxon>
    </lineage>
</organism>
<proteinExistence type="predicted"/>
<evidence type="ECO:0000313" key="1">
    <source>
        <dbReference type="EMBL" id="KAJ6978169.1"/>
    </source>
</evidence>
<comment type="caution">
    <text evidence="1">The sequence shown here is derived from an EMBL/GenBank/DDBJ whole genome shotgun (WGS) entry which is preliminary data.</text>
</comment>
<evidence type="ECO:0000313" key="2">
    <source>
        <dbReference type="Proteomes" id="UP001164929"/>
    </source>
</evidence>
<gene>
    <name evidence="1" type="ORF">NC653_029921</name>
</gene>
<dbReference type="AlphaFoldDB" id="A0AAD6M3E9"/>
<accession>A0AAD6M3E9</accession>
<sequence length="183" mass="20740">MRSSVLEHVVKHDEIVCLPQWNMGCAPQLCPLNKHVLNFSGSEGLLPVATVASSIDRMHFHTNFCCEFYFTPPVCYDFPLLVIVSDVIHLADMQLSYPLPPVMEILNNSKMWNCDRSSKTFSKRNAIERALAQERTDPKTRRRGWKLKNIIFQVWIATSCSSVQATSALDAVSGRLVQDAWTI</sequence>
<dbReference type="Proteomes" id="UP001164929">
    <property type="component" value="Chromosome 12"/>
</dbReference>
<keyword evidence="2" id="KW-1185">Reference proteome</keyword>
<name>A0AAD6M3E9_9ROSI</name>
<reference evidence="1" key="1">
    <citation type="journal article" date="2023" name="Mol. Ecol. Resour.">
        <title>Chromosome-level genome assembly of a triploid poplar Populus alba 'Berolinensis'.</title>
        <authorList>
            <person name="Chen S."/>
            <person name="Yu Y."/>
            <person name="Wang X."/>
            <person name="Wang S."/>
            <person name="Zhang T."/>
            <person name="Zhou Y."/>
            <person name="He R."/>
            <person name="Meng N."/>
            <person name="Wang Y."/>
            <person name="Liu W."/>
            <person name="Liu Z."/>
            <person name="Liu J."/>
            <person name="Guo Q."/>
            <person name="Huang H."/>
            <person name="Sederoff R.R."/>
            <person name="Wang G."/>
            <person name="Qu G."/>
            <person name="Chen S."/>
        </authorList>
    </citation>
    <scope>NUCLEOTIDE SEQUENCE</scope>
    <source>
        <strain evidence="1">SC-2020</strain>
    </source>
</reference>
<dbReference type="EMBL" id="JAQIZT010000012">
    <property type="protein sequence ID" value="KAJ6978169.1"/>
    <property type="molecule type" value="Genomic_DNA"/>
</dbReference>
<protein>
    <submittedName>
        <fullName evidence="1">Uncharacterized protein</fullName>
    </submittedName>
</protein>